<keyword evidence="2" id="KW-0645">Protease</keyword>
<dbReference type="Proteomes" id="UP000198705">
    <property type="component" value="Unassembled WGS sequence"/>
</dbReference>
<dbReference type="InterPro" id="IPR001478">
    <property type="entry name" value="PDZ"/>
</dbReference>
<dbReference type="InterPro" id="IPR041489">
    <property type="entry name" value="PDZ_6"/>
</dbReference>
<dbReference type="PROSITE" id="PS50106">
    <property type="entry name" value="PDZ"/>
    <property type="match status" value="1"/>
</dbReference>
<dbReference type="Gene3D" id="2.30.42.10">
    <property type="match status" value="1"/>
</dbReference>
<sequence length="450" mass="50886">MKRSKFILVVLALLVGLNLQSQEQGFQFQNGKTSDKIHFQLINNLIVIPVVINGMPLSFILDSGVTKPILFDNLNGLEVLNLEKKETIFLKGLGEGLLVQAAKSTQNKIEVGNAIKYQQTIFAIFNGSMDYAPKLGVPIHGIIGYDIFKDFIVDINYRAKHIKLTKPQSKNKKPCRKCEKIPLEFHNSKPYITAEVSIDNKQIPIKMLLDTGASDALWLFEDASQDIVSTDNYFDDFLGYGLSGELYGKRSKVEALIINSFVLNESLVAFPFGESIETLKKIKDRNGTIGAEILKRFHVTFNYQESYMILKKNANFNNQFSYNKSGIDIEQRGVRLIKNYYYQINNGRLTYGGTTDVTKFITNSDSRSDYRLNVAPAFEIVNLRPNSPAQLIGLQMGDIILEVNGADVKKYSLQEVVQLFKGKDGKKMTIKVERNGKPFLYKFQLKNLLN</sequence>
<dbReference type="InterPro" id="IPR036034">
    <property type="entry name" value="PDZ_sf"/>
</dbReference>
<gene>
    <name evidence="2" type="ORF">SAMN04487989_10677</name>
</gene>
<evidence type="ECO:0000259" key="1">
    <source>
        <dbReference type="PROSITE" id="PS50106"/>
    </source>
</evidence>
<evidence type="ECO:0000313" key="2">
    <source>
        <dbReference type="EMBL" id="SFN91771.1"/>
    </source>
</evidence>
<dbReference type="AlphaFoldDB" id="A0A1I5CYP3"/>
<dbReference type="Gene3D" id="2.40.70.10">
    <property type="entry name" value="Acid Proteases"/>
    <property type="match status" value="2"/>
</dbReference>
<dbReference type="GO" id="GO:0008233">
    <property type="term" value="F:peptidase activity"/>
    <property type="evidence" value="ECO:0007669"/>
    <property type="project" value="UniProtKB-KW"/>
</dbReference>
<dbReference type="RefSeq" id="WP_092209284.1">
    <property type="nucleotide sequence ID" value="NZ_FOVN01000006.1"/>
</dbReference>
<keyword evidence="3" id="KW-1185">Reference proteome</keyword>
<dbReference type="OrthoDB" id="3521766at2"/>
<dbReference type="SMART" id="SM00228">
    <property type="entry name" value="PDZ"/>
    <property type="match status" value="1"/>
</dbReference>
<keyword evidence="2" id="KW-0378">Hydrolase</keyword>
<dbReference type="EMBL" id="FOVN01000006">
    <property type="protein sequence ID" value="SFN91771.1"/>
    <property type="molecule type" value="Genomic_DNA"/>
</dbReference>
<dbReference type="InterPro" id="IPR021109">
    <property type="entry name" value="Peptidase_aspartic_dom_sf"/>
</dbReference>
<protein>
    <submittedName>
        <fullName evidence="2">Aspartyl protease</fullName>
    </submittedName>
</protein>
<proteinExistence type="predicted"/>
<dbReference type="STRING" id="649333.SAMN04487989_10677"/>
<evidence type="ECO:0000313" key="3">
    <source>
        <dbReference type="Proteomes" id="UP000198705"/>
    </source>
</evidence>
<feature type="domain" description="PDZ" evidence="1">
    <location>
        <begin position="380"/>
        <end position="421"/>
    </location>
</feature>
<reference evidence="3" key="1">
    <citation type="submission" date="2016-10" db="EMBL/GenBank/DDBJ databases">
        <authorList>
            <person name="Varghese N."/>
            <person name="Submissions S."/>
        </authorList>
    </citation>
    <scope>NUCLEOTIDE SEQUENCE [LARGE SCALE GENOMIC DNA]</scope>
    <source>
        <strain evidence="3">DSM 23925</strain>
    </source>
</reference>
<accession>A0A1I5CYP3</accession>
<dbReference type="GO" id="GO:0006508">
    <property type="term" value="P:proteolysis"/>
    <property type="evidence" value="ECO:0007669"/>
    <property type="project" value="UniProtKB-KW"/>
</dbReference>
<dbReference type="Pfam" id="PF17820">
    <property type="entry name" value="PDZ_6"/>
    <property type="match status" value="1"/>
</dbReference>
<name>A0A1I5CYP3_9FLAO</name>
<dbReference type="SUPFAM" id="SSF50156">
    <property type="entry name" value="PDZ domain-like"/>
    <property type="match status" value="1"/>
</dbReference>
<organism evidence="2 3">
    <name type="scientific">Bizionia echini</name>
    <dbReference type="NCBI Taxonomy" id="649333"/>
    <lineage>
        <taxon>Bacteria</taxon>
        <taxon>Pseudomonadati</taxon>
        <taxon>Bacteroidota</taxon>
        <taxon>Flavobacteriia</taxon>
        <taxon>Flavobacteriales</taxon>
        <taxon>Flavobacteriaceae</taxon>
        <taxon>Bizionia</taxon>
    </lineage>
</organism>